<dbReference type="Proteomes" id="UP000198824">
    <property type="component" value="Unassembled WGS sequence"/>
</dbReference>
<dbReference type="STRING" id="1166337.SAMN05192580_1367"/>
<dbReference type="RefSeq" id="WP_093312649.1">
    <property type="nucleotide sequence ID" value="NZ_FOZG01000001.1"/>
</dbReference>
<gene>
    <name evidence="2" type="ORF">SAMN05192580_1367</name>
</gene>
<name>A0A1I6K665_9SPHN</name>
<feature type="chain" id="PRO_5011676811" description="Secreted protein" evidence="1">
    <location>
        <begin position="22"/>
        <end position="160"/>
    </location>
</feature>
<keyword evidence="3" id="KW-1185">Reference proteome</keyword>
<evidence type="ECO:0000256" key="1">
    <source>
        <dbReference type="SAM" id="SignalP"/>
    </source>
</evidence>
<reference evidence="2 3" key="1">
    <citation type="submission" date="2016-10" db="EMBL/GenBank/DDBJ databases">
        <authorList>
            <person name="de Groot N.N."/>
        </authorList>
    </citation>
    <scope>NUCLEOTIDE SEQUENCE [LARGE SCALE GENOMIC DNA]</scope>
    <source>
        <strain evidence="2 3">S5-249</strain>
    </source>
</reference>
<evidence type="ECO:0000313" key="3">
    <source>
        <dbReference type="Proteomes" id="UP000198824"/>
    </source>
</evidence>
<organism evidence="2 3">
    <name type="scientific">Sphingomonas jatrophae</name>
    <dbReference type="NCBI Taxonomy" id="1166337"/>
    <lineage>
        <taxon>Bacteria</taxon>
        <taxon>Pseudomonadati</taxon>
        <taxon>Pseudomonadota</taxon>
        <taxon>Alphaproteobacteria</taxon>
        <taxon>Sphingomonadales</taxon>
        <taxon>Sphingomonadaceae</taxon>
        <taxon>Sphingomonas</taxon>
    </lineage>
</organism>
<dbReference type="EMBL" id="FOZG01000001">
    <property type="protein sequence ID" value="SFR86687.1"/>
    <property type="molecule type" value="Genomic_DNA"/>
</dbReference>
<evidence type="ECO:0008006" key="4">
    <source>
        <dbReference type="Google" id="ProtNLM"/>
    </source>
</evidence>
<keyword evidence="1" id="KW-0732">Signal</keyword>
<evidence type="ECO:0000313" key="2">
    <source>
        <dbReference type="EMBL" id="SFR86687.1"/>
    </source>
</evidence>
<proteinExistence type="predicted"/>
<feature type="signal peptide" evidence="1">
    <location>
        <begin position="1"/>
        <end position="21"/>
    </location>
</feature>
<dbReference type="AlphaFoldDB" id="A0A1I6K665"/>
<accession>A0A1I6K665</accession>
<sequence length="160" mass="15587">MIALLALALQGVVAPAPMTSADVAAQVAAAVPPTCVTAPATDTVGGTAGAGVPCVHRQDAASATVVMPATATTLADCTFSGAWPGTFTSAPTTAFASAKTTADPFTCQVGTATTTGFAGKCWKQAQSLTLPSLATNLLGLTLPTAPAAPAGITVMVVGRQ</sequence>
<protein>
    <recommendedName>
        <fullName evidence="4">Secreted protein</fullName>
    </recommendedName>
</protein>